<feature type="transmembrane region" description="Helical" evidence="6">
    <location>
        <begin position="236"/>
        <end position="261"/>
    </location>
</feature>
<evidence type="ECO:0000256" key="1">
    <source>
        <dbReference type="ARBA" id="ARBA00004651"/>
    </source>
</evidence>
<dbReference type="AlphaFoldDB" id="A0A3M0GJ86"/>
<comment type="subcellular location">
    <subcellularLocation>
        <location evidence="1">Cell membrane</location>
        <topology evidence="1">Multi-pass membrane protein</topology>
    </subcellularLocation>
</comment>
<feature type="transmembrane region" description="Helical" evidence="6">
    <location>
        <begin position="168"/>
        <end position="190"/>
    </location>
</feature>
<accession>A0A3M0GJ86</accession>
<feature type="transmembrane region" description="Helical" evidence="6">
    <location>
        <begin position="414"/>
        <end position="434"/>
    </location>
</feature>
<feature type="transmembrane region" description="Helical" evidence="6">
    <location>
        <begin position="332"/>
        <end position="352"/>
    </location>
</feature>
<evidence type="ECO:0000256" key="6">
    <source>
        <dbReference type="SAM" id="Phobius"/>
    </source>
</evidence>
<keyword evidence="9" id="KW-1185">Reference proteome</keyword>
<proteinExistence type="predicted"/>
<dbReference type="Proteomes" id="UP000275256">
    <property type="component" value="Unassembled WGS sequence"/>
</dbReference>
<feature type="transmembrane region" description="Helical" evidence="6">
    <location>
        <begin position="24"/>
        <end position="51"/>
    </location>
</feature>
<protein>
    <submittedName>
        <fullName evidence="8">FtsX-like permease family protein</fullName>
    </submittedName>
</protein>
<dbReference type="GO" id="GO:0005886">
    <property type="term" value="C:plasma membrane"/>
    <property type="evidence" value="ECO:0007669"/>
    <property type="project" value="UniProtKB-SubCell"/>
</dbReference>
<evidence type="ECO:0000256" key="4">
    <source>
        <dbReference type="ARBA" id="ARBA00022989"/>
    </source>
</evidence>
<keyword evidence="3 6" id="KW-0812">Transmembrane</keyword>
<name>A0A3M0GJ86_9ACTN</name>
<evidence type="ECO:0000313" key="9">
    <source>
        <dbReference type="Proteomes" id="UP000275256"/>
    </source>
</evidence>
<dbReference type="InterPro" id="IPR003838">
    <property type="entry name" value="ABC3_permease_C"/>
</dbReference>
<reference evidence="8 9" key="1">
    <citation type="submission" date="2018-10" db="EMBL/GenBank/DDBJ databases">
        <title>Tessaracoccus antarcticuss sp. nov., isolated from sediment.</title>
        <authorList>
            <person name="Zhou L.Y."/>
            <person name="Du Z.J."/>
        </authorList>
    </citation>
    <scope>NUCLEOTIDE SEQUENCE [LARGE SCALE GENOMIC DNA]</scope>
    <source>
        <strain evidence="8 9">JDX10</strain>
    </source>
</reference>
<feature type="transmembrane region" description="Helical" evidence="6">
    <location>
        <begin position="290"/>
        <end position="312"/>
    </location>
</feature>
<dbReference type="RefSeq" id="WP_121900230.1">
    <property type="nucleotide sequence ID" value="NZ_REFW01000001.1"/>
</dbReference>
<organism evidence="8 9">
    <name type="scientific">Tessaracoccus antarcticus</name>
    <dbReference type="NCBI Taxonomy" id="2479848"/>
    <lineage>
        <taxon>Bacteria</taxon>
        <taxon>Bacillati</taxon>
        <taxon>Actinomycetota</taxon>
        <taxon>Actinomycetes</taxon>
        <taxon>Propionibacteriales</taxon>
        <taxon>Propionibacteriaceae</taxon>
        <taxon>Tessaracoccus</taxon>
    </lineage>
</organism>
<evidence type="ECO:0000313" key="8">
    <source>
        <dbReference type="EMBL" id="RMB61683.1"/>
    </source>
</evidence>
<evidence type="ECO:0000256" key="5">
    <source>
        <dbReference type="ARBA" id="ARBA00023136"/>
    </source>
</evidence>
<feature type="transmembrane region" description="Helical" evidence="6">
    <location>
        <begin position="119"/>
        <end position="148"/>
    </location>
</feature>
<comment type="caution">
    <text evidence="8">The sequence shown here is derived from an EMBL/GenBank/DDBJ whole genome shotgun (WGS) entry which is preliminary data.</text>
</comment>
<gene>
    <name evidence="8" type="ORF">EAX62_03370</name>
</gene>
<keyword evidence="2" id="KW-1003">Cell membrane</keyword>
<evidence type="ECO:0000256" key="2">
    <source>
        <dbReference type="ARBA" id="ARBA00022475"/>
    </source>
</evidence>
<evidence type="ECO:0000259" key="7">
    <source>
        <dbReference type="Pfam" id="PF02687"/>
    </source>
</evidence>
<feature type="domain" description="ABC3 transporter permease C-terminal" evidence="7">
    <location>
        <begin position="97"/>
        <end position="194"/>
    </location>
</feature>
<dbReference type="OrthoDB" id="5118998at2"/>
<evidence type="ECO:0000256" key="3">
    <source>
        <dbReference type="ARBA" id="ARBA00022692"/>
    </source>
</evidence>
<feature type="transmembrane region" description="Helical" evidence="6">
    <location>
        <begin position="211"/>
        <end position="230"/>
    </location>
</feature>
<dbReference type="EMBL" id="REFW01000001">
    <property type="protein sequence ID" value="RMB61683.1"/>
    <property type="molecule type" value="Genomic_DNA"/>
</dbReference>
<dbReference type="Pfam" id="PF02687">
    <property type="entry name" value="FtsX"/>
    <property type="match status" value="1"/>
</dbReference>
<keyword evidence="5 6" id="KW-0472">Membrane</keyword>
<sequence length="456" mass="47722">MSVAVNLAPRLAIARIRATRGAGVLDAMAVLAFTISSWLALTVAGGTWMFYRRWSVDGALSDAQWADVAPAYVGLAGFACALLVVPILGLGGGAARLGARGRARRLASLRLIGMTSGEVVRMSVIETIVQAVAGVVLGSVVFAASLPAWQLVAFQQQHIRAGEMLLPWWLWLAVVGALLLLSVASTVVGLQRVSISPLGVARDQSPSKLKAWRLAAVVVLVAGFLIYSRFSSVASLVGLVTTVGFLAVVIGSINLVGPWLLQLVSRPRTRTASVPRLLAARRILDDPRGAWRNVSSLALLGFVAGFVVTMPVTTTGAPSDVYSVSFVRDVQTGVAITLGVGLVLAAMATLMAQASQVFDRAQESVALERMGVPSAVHARVRRSLVLVPLAVALGTSVPLGLLLSTVVATEMDSFPVVGVVMLAVTIALGFLLSLGAAEACRPLQAGVLSQQQRRND</sequence>
<feature type="transmembrane region" description="Helical" evidence="6">
    <location>
        <begin position="71"/>
        <end position="98"/>
    </location>
</feature>
<feature type="transmembrane region" description="Helical" evidence="6">
    <location>
        <begin position="384"/>
        <end position="408"/>
    </location>
</feature>
<keyword evidence="4 6" id="KW-1133">Transmembrane helix</keyword>